<protein>
    <recommendedName>
        <fullName evidence="6">Phage terminase large subunit family protein</fullName>
    </recommendedName>
</protein>
<dbReference type="Pfam" id="PF05876">
    <property type="entry name" value="GpA_ATPase"/>
    <property type="match status" value="1"/>
</dbReference>
<evidence type="ECO:0000259" key="3">
    <source>
        <dbReference type="Pfam" id="PF20454"/>
    </source>
</evidence>
<dbReference type="InterPro" id="IPR051220">
    <property type="entry name" value="TFA_Chaperone"/>
</dbReference>
<sequence>MECLSSPEAQVAMIQRAIREKISTLMRPPPRQTIAEWADANRVLSSEASAEPGKWRTSRAEFQRGIMEAMTDPLVRKVVVRKAAQVGATELMNNIIGYFMDRDPSTMMVIQPTVQMGETWSKKRLAPMLRDTPVLRGKIADAKSRNSDNTILEKGFPGGYITIVGANAPSSLASRPIRLVLADEVDRYPASAGTEGDPLTLAMRRQATFWNAKTYVCSTPVDKATSVIEREYQAGDKRRFLVPCPDCGLEQPLVWENIVWDKTADGHRPETAAYLCRDCGCLWNDAKRWQAIGRGRWEATAPFTGTASFDLPGFLSPWLTLEEIVRDFLHSKDWAPKLKTWVNTVKGEPWEERGEASSADDLAQRAEPYDEHSLPEGVRLVTAGVDTQDDRLEYSLIGWGDGEEAWLIRHEVLNGDPGHLEVWAELDAALKDAICRTEDGRRLRVRAACVDSGGHHGAMVLSFARARESRRIYATKGIGNDHRGSRPIWGKSLLKTKNAGDRLWAVGVDTAKDGLQARLRIVPGDEPTPKAVHFPTTGLSSDYFDQLTSEMVVTELTREGRLQRKWKPKPGQKRNEALDCFILAEAAMLSLPTRLMRSSYSGVPVTEADGAVAEAPVTETEPPAPLSRPRRRKQWGAYS</sequence>
<dbReference type="Pfam" id="PF20454">
    <property type="entry name" value="GpA_nuclease"/>
    <property type="match status" value="1"/>
</dbReference>
<dbReference type="InterPro" id="IPR046454">
    <property type="entry name" value="GpA_endonuclease"/>
</dbReference>
<dbReference type="Gene3D" id="3.40.50.300">
    <property type="entry name" value="P-loop containing nucleotide triphosphate hydrolases"/>
    <property type="match status" value="1"/>
</dbReference>
<dbReference type="PANTHER" id="PTHR34413:SF2">
    <property type="entry name" value="PROPHAGE TAIL FIBER ASSEMBLY PROTEIN HOMOLOG TFAE-RELATED"/>
    <property type="match status" value="1"/>
</dbReference>
<dbReference type="InterPro" id="IPR008866">
    <property type="entry name" value="Phage_lambda_GpA-like"/>
</dbReference>
<dbReference type="PANTHER" id="PTHR34413">
    <property type="entry name" value="PROPHAGE TAIL FIBER ASSEMBLY PROTEIN HOMOLOG TFAE-RELATED-RELATED"/>
    <property type="match status" value="1"/>
</dbReference>
<evidence type="ECO:0000256" key="1">
    <source>
        <dbReference type="SAM" id="MobiDB-lite"/>
    </source>
</evidence>
<dbReference type="GO" id="GO:0004519">
    <property type="term" value="F:endonuclease activity"/>
    <property type="evidence" value="ECO:0007669"/>
    <property type="project" value="InterPro"/>
</dbReference>
<feature type="compositionally biased region" description="Basic residues" evidence="1">
    <location>
        <begin position="628"/>
        <end position="639"/>
    </location>
</feature>
<gene>
    <name evidence="4" type="ORF">PYTT13_10500</name>
</gene>
<evidence type="ECO:0000313" key="5">
    <source>
        <dbReference type="Proteomes" id="UP000229314"/>
    </source>
</evidence>
<dbReference type="HAMAP" id="MF_04144">
    <property type="entry name" value="TERL_LAMBDA"/>
    <property type="match status" value="1"/>
</dbReference>
<name>A0A2D2C105_9RHOB</name>
<reference evidence="4 5" key="1">
    <citation type="submission" date="2017-10" db="EMBL/GenBank/DDBJ databases">
        <title>Complete genome sequence of Paracoccus yeei TT13 isolated from human skin.</title>
        <authorList>
            <person name="Lee K."/>
            <person name="Lim J.Y."/>
            <person name="Hwang I."/>
        </authorList>
    </citation>
    <scope>NUCLEOTIDE SEQUENCE [LARGE SCALE GENOMIC DNA]</scope>
    <source>
        <strain evidence="4 5">TT13</strain>
    </source>
</reference>
<dbReference type="GO" id="GO:0016887">
    <property type="term" value="F:ATP hydrolysis activity"/>
    <property type="evidence" value="ECO:0007669"/>
    <property type="project" value="InterPro"/>
</dbReference>
<feature type="compositionally biased region" description="Low complexity" evidence="1">
    <location>
        <begin position="611"/>
        <end position="621"/>
    </location>
</feature>
<feature type="domain" description="Terminase large subunit GpA endonuclease" evidence="3">
    <location>
        <begin position="306"/>
        <end position="588"/>
    </location>
</feature>
<evidence type="ECO:0000259" key="2">
    <source>
        <dbReference type="Pfam" id="PF05876"/>
    </source>
</evidence>
<dbReference type="GO" id="GO:0005524">
    <property type="term" value="F:ATP binding"/>
    <property type="evidence" value="ECO:0007669"/>
    <property type="project" value="InterPro"/>
</dbReference>
<evidence type="ECO:0008006" key="6">
    <source>
        <dbReference type="Google" id="ProtNLM"/>
    </source>
</evidence>
<accession>A0A2D2C105</accession>
<dbReference type="InterPro" id="IPR027417">
    <property type="entry name" value="P-loop_NTPase"/>
</dbReference>
<proteinExistence type="inferred from homology"/>
<evidence type="ECO:0000313" key="4">
    <source>
        <dbReference type="EMBL" id="ATQ56195.1"/>
    </source>
</evidence>
<dbReference type="InterPro" id="IPR046453">
    <property type="entry name" value="GpA_ATPase"/>
</dbReference>
<feature type="region of interest" description="Disordered" evidence="1">
    <location>
        <begin position="608"/>
        <end position="639"/>
    </location>
</feature>
<dbReference type="AlphaFoldDB" id="A0A2D2C105"/>
<organism evidence="4 5">
    <name type="scientific">Paracoccus yeei</name>
    <dbReference type="NCBI Taxonomy" id="147645"/>
    <lineage>
        <taxon>Bacteria</taxon>
        <taxon>Pseudomonadati</taxon>
        <taxon>Pseudomonadota</taxon>
        <taxon>Alphaproteobacteria</taxon>
        <taxon>Rhodobacterales</taxon>
        <taxon>Paracoccaceae</taxon>
        <taxon>Paracoccus</taxon>
    </lineage>
</organism>
<feature type="domain" description="Phage terminase large subunit GpA ATPase" evidence="2">
    <location>
        <begin position="49"/>
        <end position="297"/>
    </location>
</feature>
<dbReference type="EMBL" id="CP024422">
    <property type="protein sequence ID" value="ATQ56195.1"/>
    <property type="molecule type" value="Genomic_DNA"/>
</dbReference>
<dbReference type="Proteomes" id="UP000229314">
    <property type="component" value="Chromosome"/>
</dbReference>